<dbReference type="EMBL" id="CP022295">
    <property type="protein sequence ID" value="QSR27096.1"/>
    <property type="molecule type" value="Genomic_DNA"/>
</dbReference>
<proteinExistence type="predicted"/>
<accession>A0ABX7PM95</accession>
<dbReference type="Proteomes" id="UP000662818">
    <property type="component" value="Chromosome"/>
</dbReference>
<evidence type="ECO:0000313" key="1">
    <source>
        <dbReference type="EMBL" id="QSR27096.1"/>
    </source>
</evidence>
<reference evidence="1 2" key="1">
    <citation type="submission" date="2017-06" db="EMBL/GenBank/DDBJ databases">
        <title>Complete Genome Sequence of the Soil Carbazole-Degrading Bacterium Nocardioides aromaticivorans IC177.</title>
        <authorList>
            <person name="Vejarano F."/>
            <person name="Suzuki-Minakuchi C."/>
            <person name="Ohtsubo Y."/>
            <person name="Tsuda M."/>
            <person name="Okada K."/>
            <person name="Nojiri H."/>
        </authorList>
    </citation>
    <scope>NUCLEOTIDE SEQUENCE [LARGE SCALE GENOMIC DNA]</scope>
    <source>
        <strain evidence="1 2">IC177</strain>
    </source>
</reference>
<organism evidence="1 2">
    <name type="scientific">Nocardioides aromaticivorans</name>
    <dbReference type="NCBI Taxonomy" id="200618"/>
    <lineage>
        <taxon>Bacteria</taxon>
        <taxon>Bacillati</taxon>
        <taxon>Actinomycetota</taxon>
        <taxon>Actinomycetes</taxon>
        <taxon>Propionibacteriales</taxon>
        <taxon>Nocardioidaceae</taxon>
        <taxon>Nocardioides</taxon>
    </lineage>
</organism>
<keyword evidence="2" id="KW-1185">Reference proteome</keyword>
<protein>
    <submittedName>
        <fullName evidence="1">Uncharacterized protein</fullName>
    </submittedName>
</protein>
<dbReference type="RefSeq" id="WP_207006185.1">
    <property type="nucleotide sequence ID" value="NZ_CP022295.1"/>
</dbReference>
<evidence type="ECO:0000313" key="2">
    <source>
        <dbReference type="Proteomes" id="UP000662818"/>
    </source>
</evidence>
<gene>
    <name evidence="1" type="ORF">CFH99_15830</name>
</gene>
<name>A0ABX7PM95_9ACTN</name>
<sequence length="75" mass="8253">MLDKLLKPAEAMPRLGIEERHVKLEQERAELVTAAFRAAIAVVQLLQADRDLLIRTFLEKLGVSDAGQGRAQGEG</sequence>